<dbReference type="KEGG" id="aji:C0Z10_12515"/>
<name>A0A3Q9UMG6_9ACTN</name>
<protein>
    <submittedName>
        <fullName evidence="1">Uncharacterized protein</fullName>
    </submittedName>
</protein>
<gene>
    <name evidence="1" type="ORF">C0Z10_12515</name>
</gene>
<sequence>MTSASRAVGTAELTAGQRGIPEVNVQIGVDRLRGIWHSSSLVVARIWISLEGCAARSGMELMRMAGLGDRLRRSLRRRGYLHSQLHEPLSAEHCAHSRSRP</sequence>
<dbReference type="EMBL" id="CP025570">
    <property type="protein sequence ID" value="AZZ40428.1"/>
    <property type="molecule type" value="Genomic_DNA"/>
</dbReference>
<proteinExistence type="predicted"/>
<reference evidence="2" key="1">
    <citation type="submission" date="2017-12" db="EMBL/GenBank/DDBJ databases">
        <title>Whole genome sequencing of Acidipropionibacterium jensenii strains JS279 and JS280.</title>
        <authorList>
            <person name="Deptula P."/>
            <person name="Laine P."/>
            <person name="Smolander O.-P."/>
            <person name="Paulin L."/>
            <person name="Auvinen P."/>
            <person name="Varmanen P."/>
        </authorList>
    </citation>
    <scope>NUCLEOTIDE SEQUENCE [LARGE SCALE GENOMIC DNA]</scope>
    <source>
        <strain evidence="2">JS280</strain>
    </source>
</reference>
<accession>A0A3Q9UMG6</accession>
<evidence type="ECO:0000313" key="2">
    <source>
        <dbReference type="Proteomes" id="UP000285875"/>
    </source>
</evidence>
<organism evidence="1 2">
    <name type="scientific">Acidipropionibacterium jensenii</name>
    <dbReference type="NCBI Taxonomy" id="1749"/>
    <lineage>
        <taxon>Bacteria</taxon>
        <taxon>Bacillati</taxon>
        <taxon>Actinomycetota</taxon>
        <taxon>Actinomycetes</taxon>
        <taxon>Propionibacteriales</taxon>
        <taxon>Propionibacteriaceae</taxon>
        <taxon>Acidipropionibacterium</taxon>
    </lineage>
</organism>
<dbReference type="AlphaFoldDB" id="A0A3Q9UMG6"/>
<evidence type="ECO:0000313" key="1">
    <source>
        <dbReference type="EMBL" id="AZZ40428.1"/>
    </source>
</evidence>
<dbReference type="Proteomes" id="UP000285875">
    <property type="component" value="Chromosome"/>
</dbReference>